<dbReference type="EMBL" id="GBRH01159491">
    <property type="protein sequence ID" value="JAE38405.1"/>
    <property type="molecule type" value="Transcribed_RNA"/>
</dbReference>
<feature type="region of interest" description="Disordered" evidence="1">
    <location>
        <begin position="10"/>
        <end position="29"/>
    </location>
</feature>
<proteinExistence type="predicted"/>
<name>A0A0A9HMK3_ARUDO</name>
<reference evidence="2" key="2">
    <citation type="journal article" date="2015" name="Data Brief">
        <title>Shoot transcriptome of the giant reed, Arundo donax.</title>
        <authorList>
            <person name="Barrero R.A."/>
            <person name="Guerrero F.D."/>
            <person name="Moolhuijzen P."/>
            <person name="Goolsby J.A."/>
            <person name="Tidwell J."/>
            <person name="Bellgard S.E."/>
            <person name="Bellgard M.I."/>
        </authorList>
    </citation>
    <scope>NUCLEOTIDE SEQUENCE</scope>
    <source>
        <tissue evidence="2">Shoot tissue taken approximately 20 cm above the soil surface</tissue>
    </source>
</reference>
<evidence type="ECO:0000313" key="2">
    <source>
        <dbReference type="EMBL" id="JAE38405.1"/>
    </source>
</evidence>
<evidence type="ECO:0000256" key="1">
    <source>
        <dbReference type="SAM" id="MobiDB-lite"/>
    </source>
</evidence>
<sequence>MLIRLVTQYSSQPTLPGTRCSSIATQQPL</sequence>
<accession>A0A0A9HMK3</accession>
<protein>
    <submittedName>
        <fullName evidence="2">Uncharacterized protein</fullName>
    </submittedName>
</protein>
<organism evidence="2">
    <name type="scientific">Arundo donax</name>
    <name type="common">Giant reed</name>
    <name type="synonym">Donax arundinaceus</name>
    <dbReference type="NCBI Taxonomy" id="35708"/>
    <lineage>
        <taxon>Eukaryota</taxon>
        <taxon>Viridiplantae</taxon>
        <taxon>Streptophyta</taxon>
        <taxon>Embryophyta</taxon>
        <taxon>Tracheophyta</taxon>
        <taxon>Spermatophyta</taxon>
        <taxon>Magnoliopsida</taxon>
        <taxon>Liliopsida</taxon>
        <taxon>Poales</taxon>
        <taxon>Poaceae</taxon>
        <taxon>PACMAD clade</taxon>
        <taxon>Arundinoideae</taxon>
        <taxon>Arundineae</taxon>
        <taxon>Arundo</taxon>
    </lineage>
</organism>
<reference evidence="2" key="1">
    <citation type="submission" date="2014-09" db="EMBL/GenBank/DDBJ databases">
        <authorList>
            <person name="Magalhaes I.L.F."/>
            <person name="Oliveira U."/>
            <person name="Santos F.R."/>
            <person name="Vidigal T.H.D.A."/>
            <person name="Brescovit A.D."/>
            <person name="Santos A.J."/>
        </authorList>
    </citation>
    <scope>NUCLEOTIDE SEQUENCE</scope>
    <source>
        <tissue evidence="2">Shoot tissue taken approximately 20 cm above the soil surface</tissue>
    </source>
</reference>
<dbReference type="AlphaFoldDB" id="A0A0A9HMK3"/>